<evidence type="ECO:0000313" key="10">
    <source>
        <dbReference type="EMBL" id="QIZ11204.1"/>
    </source>
</evidence>
<sequence length="265" mass="30935">MFKVIREQISSFYLIRRLSLFELKSANNSHYLGILWELINPMIQIGIYYFVFGYGIRGGRAVEGIPYFYWMLAGILVWFFVNPAILDASKSIYTRIALIAKMSFPMSVIPTYVIISKFYQHLMLVGVIVVIFQFTGYPISIYYLSLPYYMFATIILLVAISLITSTLATIVRDVQMIVQAIVRMLLYLTPLLWTPERLPHIVQSVMKFNPLYYIAEGYRAALLGHSWYLIEHIKYTAYFWGLVFVLLFIGSALHLKFRNRFVDYL</sequence>
<evidence type="ECO:0000256" key="4">
    <source>
        <dbReference type="ARBA" id="ARBA00022475"/>
    </source>
</evidence>
<dbReference type="GO" id="GO:0015920">
    <property type="term" value="P:lipopolysaccharide transport"/>
    <property type="evidence" value="ECO:0007669"/>
    <property type="project" value="TreeGrafter"/>
</dbReference>
<evidence type="ECO:0000256" key="3">
    <source>
        <dbReference type="ARBA" id="ARBA00022448"/>
    </source>
</evidence>
<feature type="domain" description="ABC transmembrane type-2" evidence="9">
    <location>
        <begin position="32"/>
        <end position="257"/>
    </location>
</feature>
<name>A0A6H1PC61_PRIMG</name>
<proteinExistence type="inferred from homology"/>
<reference evidence="10 11" key="2">
    <citation type="submission" date="2020-04" db="EMBL/GenBank/DDBJ databases">
        <authorList>
            <person name="Fomenkov A."/>
            <person name="Anton B.P."/>
            <person name="Roberts R.J."/>
        </authorList>
    </citation>
    <scope>NUCLEOTIDE SEQUENCE [LARGE SCALE GENOMIC DNA]</scope>
    <source>
        <strain evidence="10 11">S2</strain>
    </source>
</reference>
<dbReference type="PROSITE" id="PS51012">
    <property type="entry name" value="ABC_TM2"/>
    <property type="match status" value="1"/>
</dbReference>
<dbReference type="Pfam" id="PF01061">
    <property type="entry name" value="ABC2_membrane"/>
    <property type="match status" value="1"/>
</dbReference>
<feature type="transmembrane region" description="Helical" evidence="8">
    <location>
        <begin position="92"/>
        <end position="115"/>
    </location>
</feature>
<evidence type="ECO:0000256" key="5">
    <source>
        <dbReference type="ARBA" id="ARBA00022692"/>
    </source>
</evidence>
<comment type="similarity">
    <text evidence="2 8">Belongs to the ABC-2 integral membrane protein family.</text>
</comment>
<keyword evidence="4 8" id="KW-1003">Cell membrane</keyword>
<dbReference type="GO" id="GO:0005886">
    <property type="term" value="C:plasma membrane"/>
    <property type="evidence" value="ECO:0007669"/>
    <property type="project" value="UniProtKB-SubCell"/>
</dbReference>
<feature type="transmembrane region" description="Helical" evidence="8">
    <location>
        <begin position="67"/>
        <end position="86"/>
    </location>
</feature>
<accession>A0A6H1PC61</accession>
<organism evidence="10 11">
    <name type="scientific">Priestia megaterium</name>
    <name type="common">Bacillus megaterium</name>
    <dbReference type="NCBI Taxonomy" id="1404"/>
    <lineage>
        <taxon>Bacteria</taxon>
        <taxon>Bacillati</taxon>
        <taxon>Bacillota</taxon>
        <taxon>Bacilli</taxon>
        <taxon>Bacillales</taxon>
        <taxon>Bacillaceae</taxon>
        <taxon>Priestia</taxon>
    </lineage>
</organism>
<dbReference type="GO" id="GO:0140359">
    <property type="term" value="F:ABC-type transporter activity"/>
    <property type="evidence" value="ECO:0007669"/>
    <property type="project" value="InterPro"/>
</dbReference>
<dbReference type="AlphaFoldDB" id="A0A6H1PC61"/>
<protein>
    <recommendedName>
        <fullName evidence="8">Transport permease protein</fullName>
    </recommendedName>
</protein>
<keyword evidence="6 8" id="KW-1133">Transmembrane helix</keyword>
<dbReference type="PANTHER" id="PTHR30413:SF10">
    <property type="entry name" value="CAPSULE POLYSACCHARIDE EXPORT INNER-MEMBRANE PROTEIN CTRC"/>
    <property type="match status" value="1"/>
</dbReference>
<dbReference type="Proteomes" id="UP000501868">
    <property type="component" value="Chromosome"/>
</dbReference>
<evidence type="ECO:0000256" key="7">
    <source>
        <dbReference type="ARBA" id="ARBA00023136"/>
    </source>
</evidence>
<comment type="subcellular location">
    <subcellularLocation>
        <location evidence="1 8">Cell membrane</location>
        <topology evidence="1 8">Multi-pass membrane protein</topology>
    </subcellularLocation>
</comment>
<feature type="transmembrane region" description="Helical" evidence="8">
    <location>
        <begin position="122"/>
        <end position="143"/>
    </location>
</feature>
<evidence type="ECO:0000313" key="11">
    <source>
        <dbReference type="Proteomes" id="UP000501868"/>
    </source>
</evidence>
<feature type="transmembrane region" description="Helical" evidence="8">
    <location>
        <begin position="34"/>
        <end position="55"/>
    </location>
</feature>
<feature type="transmembrane region" description="Helical" evidence="8">
    <location>
        <begin position="237"/>
        <end position="255"/>
    </location>
</feature>
<keyword evidence="7 8" id="KW-0472">Membrane</keyword>
<feature type="transmembrane region" description="Helical" evidence="8">
    <location>
        <begin position="149"/>
        <end position="170"/>
    </location>
</feature>
<dbReference type="PANTHER" id="PTHR30413">
    <property type="entry name" value="INNER MEMBRANE TRANSPORT PERMEASE"/>
    <property type="match status" value="1"/>
</dbReference>
<evidence type="ECO:0000259" key="9">
    <source>
        <dbReference type="PROSITE" id="PS51012"/>
    </source>
</evidence>
<dbReference type="InterPro" id="IPR047817">
    <property type="entry name" value="ABC2_TM_bact-type"/>
</dbReference>
<dbReference type="InterPro" id="IPR013525">
    <property type="entry name" value="ABC2_TM"/>
</dbReference>
<reference evidence="10 11" key="1">
    <citation type="submission" date="2020-04" db="EMBL/GenBank/DDBJ databases">
        <title>Genome-Wide Identification of 5-Methylcytosine Sites in Bacterial Genomes By High-Throughput Sequencing of MspJI Restriction Fragments.</title>
        <authorList>
            <person name="Wu V."/>
        </authorList>
    </citation>
    <scope>NUCLEOTIDE SEQUENCE [LARGE SCALE GENOMIC DNA]</scope>
    <source>
        <strain evidence="10 11">S2</strain>
    </source>
</reference>
<dbReference type="EMBL" id="CP051128">
    <property type="protein sequence ID" value="QIZ11204.1"/>
    <property type="molecule type" value="Genomic_DNA"/>
</dbReference>
<evidence type="ECO:0000256" key="8">
    <source>
        <dbReference type="RuleBase" id="RU361157"/>
    </source>
</evidence>
<evidence type="ECO:0000256" key="1">
    <source>
        <dbReference type="ARBA" id="ARBA00004651"/>
    </source>
</evidence>
<keyword evidence="5 8" id="KW-0812">Transmembrane</keyword>
<keyword evidence="3 8" id="KW-0813">Transport</keyword>
<evidence type="ECO:0000256" key="2">
    <source>
        <dbReference type="ARBA" id="ARBA00007783"/>
    </source>
</evidence>
<gene>
    <name evidence="10" type="ORF">HFZ78_31075</name>
</gene>
<evidence type="ECO:0000256" key="6">
    <source>
        <dbReference type="ARBA" id="ARBA00022989"/>
    </source>
</evidence>